<protein>
    <submittedName>
        <fullName evidence="1">Uncharacterized protein</fullName>
    </submittedName>
</protein>
<evidence type="ECO:0000313" key="1">
    <source>
        <dbReference type="EMBL" id="MBH0113032.1"/>
    </source>
</evidence>
<accession>A0A931MKK8</accession>
<name>A0A931MKK8_9SPHN</name>
<dbReference type="EMBL" id="JADZGI010000001">
    <property type="protein sequence ID" value="MBH0113032.1"/>
    <property type="molecule type" value="Genomic_DNA"/>
</dbReference>
<sequence length="124" mass="13225">MARGLDRALALALLVPFALYPSILRAQPAPVAEFAAPAATIPVSASSSVFDIAGLAEAETAASRLRDAELTATDQDKLSGDDKIKLNWSYRPLDEGPQFEVGAFGSHRDGTKKPIVHVGMDWSF</sequence>
<reference evidence="1" key="1">
    <citation type="submission" date="2020-11" db="EMBL/GenBank/DDBJ databases">
        <title>Novosphingobium aureum sp. nov., a marine bacterium isolated from sediment of a salt flat.</title>
        <authorList>
            <person name="Yoo Y."/>
            <person name="Kim J.-J."/>
        </authorList>
    </citation>
    <scope>NUCLEOTIDE SEQUENCE</scope>
    <source>
        <strain evidence="1">YJ-S2-02</strain>
    </source>
</reference>
<keyword evidence="2" id="KW-1185">Reference proteome</keyword>
<organism evidence="1 2">
    <name type="scientific">Novosphingobium aureum</name>
    <dbReference type="NCBI Taxonomy" id="2792964"/>
    <lineage>
        <taxon>Bacteria</taxon>
        <taxon>Pseudomonadati</taxon>
        <taxon>Pseudomonadota</taxon>
        <taxon>Alphaproteobacteria</taxon>
        <taxon>Sphingomonadales</taxon>
        <taxon>Sphingomonadaceae</taxon>
        <taxon>Novosphingobium</taxon>
    </lineage>
</organism>
<dbReference type="AlphaFoldDB" id="A0A931MKK8"/>
<comment type="caution">
    <text evidence="1">The sequence shown here is derived from an EMBL/GenBank/DDBJ whole genome shotgun (WGS) entry which is preliminary data.</text>
</comment>
<gene>
    <name evidence="1" type="ORF">I5E68_08725</name>
</gene>
<evidence type="ECO:0000313" key="2">
    <source>
        <dbReference type="Proteomes" id="UP000617634"/>
    </source>
</evidence>
<dbReference type="Proteomes" id="UP000617634">
    <property type="component" value="Unassembled WGS sequence"/>
</dbReference>
<dbReference type="RefSeq" id="WP_197162975.1">
    <property type="nucleotide sequence ID" value="NZ_JADZGI010000001.1"/>
</dbReference>
<proteinExistence type="predicted"/>